<dbReference type="AlphaFoldDB" id="X0Z1L2"/>
<dbReference type="EMBL" id="BART01005836">
    <property type="protein sequence ID" value="GAG54393.1"/>
    <property type="molecule type" value="Genomic_DNA"/>
</dbReference>
<keyword evidence="1" id="KW-0472">Membrane</keyword>
<comment type="caution">
    <text evidence="2">The sequence shown here is derived from an EMBL/GenBank/DDBJ whole genome shotgun (WGS) entry which is preliminary data.</text>
</comment>
<evidence type="ECO:0000313" key="2">
    <source>
        <dbReference type="EMBL" id="GAG54393.1"/>
    </source>
</evidence>
<keyword evidence="1" id="KW-0812">Transmembrane</keyword>
<feature type="transmembrane region" description="Helical" evidence="1">
    <location>
        <begin position="7"/>
        <end position="27"/>
    </location>
</feature>
<name>X0Z1L2_9ZZZZ</name>
<sequence>MHAMKKVSIAIMVAVFVVTICLPLAILPSKVYANTTYAIGDTGPAGGIVFYDKGDDVGGWRYLEAAPSDQSTSAWSNITSIYVYALATAIGTGQANTTKIINQTGHTDSAAKICDDLTLGGYSDWFLPSKDELQQMYSNRVAIGGFAVASYWSSSEWNNNCAYKINFSGGIWDASTKEHVDQVRAIRAFSASTASTTSTAAEESAPVWVRTMPMTCWQIYVNEAGNFEFIFWWEYGSNNWVKIYDMEDNLVYELDFPYGAPRFEVDLPGGMYTVKTYHDGFETPIQEFIIGKP</sequence>
<proteinExistence type="predicted"/>
<evidence type="ECO:0000256" key="1">
    <source>
        <dbReference type="SAM" id="Phobius"/>
    </source>
</evidence>
<organism evidence="2">
    <name type="scientific">marine sediment metagenome</name>
    <dbReference type="NCBI Taxonomy" id="412755"/>
    <lineage>
        <taxon>unclassified sequences</taxon>
        <taxon>metagenomes</taxon>
        <taxon>ecological metagenomes</taxon>
    </lineage>
</organism>
<evidence type="ECO:0008006" key="3">
    <source>
        <dbReference type="Google" id="ProtNLM"/>
    </source>
</evidence>
<reference evidence="2" key="1">
    <citation type="journal article" date="2014" name="Front. Microbiol.">
        <title>High frequency of phylogenetically diverse reductive dehalogenase-homologous genes in deep subseafloor sedimentary metagenomes.</title>
        <authorList>
            <person name="Kawai M."/>
            <person name="Futagami T."/>
            <person name="Toyoda A."/>
            <person name="Takaki Y."/>
            <person name="Nishi S."/>
            <person name="Hori S."/>
            <person name="Arai W."/>
            <person name="Tsubouchi T."/>
            <person name="Morono Y."/>
            <person name="Uchiyama I."/>
            <person name="Ito T."/>
            <person name="Fujiyama A."/>
            <person name="Inagaki F."/>
            <person name="Takami H."/>
        </authorList>
    </citation>
    <scope>NUCLEOTIDE SEQUENCE</scope>
    <source>
        <strain evidence="2">Expedition CK06-06</strain>
    </source>
</reference>
<protein>
    <recommendedName>
        <fullName evidence="3">DUF1566 domain-containing protein</fullName>
    </recommendedName>
</protein>
<accession>X0Z1L2</accession>
<keyword evidence="1" id="KW-1133">Transmembrane helix</keyword>
<gene>
    <name evidence="2" type="ORF">S01H4_13230</name>
</gene>